<evidence type="ECO:0000256" key="1">
    <source>
        <dbReference type="ARBA" id="ARBA00022614"/>
    </source>
</evidence>
<keyword evidence="5" id="KW-1185">Reference proteome</keyword>
<keyword evidence="2" id="KW-0677">Repeat</keyword>
<proteinExistence type="predicted"/>
<dbReference type="SMART" id="SM00365">
    <property type="entry name" value="LRR_SD22"/>
    <property type="match status" value="4"/>
</dbReference>
<dbReference type="PANTHER" id="PTHR46652">
    <property type="entry name" value="LEUCINE-RICH REPEAT AND IQ DOMAIN-CONTAINING PROTEIN 1-RELATED"/>
    <property type="match status" value="1"/>
</dbReference>
<dbReference type="InterPro" id="IPR001611">
    <property type="entry name" value="Leu-rich_rpt"/>
</dbReference>
<dbReference type="PANTHER" id="PTHR46652:SF3">
    <property type="entry name" value="LEUCINE-RICH REPEAT-CONTAINING PROTEIN 9"/>
    <property type="match status" value="1"/>
</dbReference>
<organism evidence="3">
    <name type="scientific">Hexamita inflata</name>
    <dbReference type="NCBI Taxonomy" id="28002"/>
    <lineage>
        <taxon>Eukaryota</taxon>
        <taxon>Metamonada</taxon>
        <taxon>Diplomonadida</taxon>
        <taxon>Hexamitidae</taxon>
        <taxon>Hexamitinae</taxon>
        <taxon>Hexamita</taxon>
    </lineage>
</organism>
<dbReference type="PROSITE" id="PS51450">
    <property type="entry name" value="LRR"/>
    <property type="match status" value="6"/>
</dbReference>
<dbReference type="Pfam" id="PF12799">
    <property type="entry name" value="LRR_4"/>
    <property type="match status" value="2"/>
</dbReference>
<evidence type="ECO:0000313" key="3">
    <source>
        <dbReference type="EMBL" id="CAI9960846.1"/>
    </source>
</evidence>
<dbReference type="EMBL" id="CATOUU010000937">
    <property type="protein sequence ID" value="CAI9960846.1"/>
    <property type="molecule type" value="Genomic_DNA"/>
</dbReference>
<reference evidence="3" key="1">
    <citation type="submission" date="2023-06" db="EMBL/GenBank/DDBJ databases">
        <authorList>
            <person name="Kurt Z."/>
        </authorList>
    </citation>
    <scope>NUCLEOTIDE SEQUENCE</scope>
</reference>
<dbReference type="AlphaFoldDB" id="A0AA86QSP4"/>
<dbReference type="EMBL" id="CAXDID020000033">
    <property type="protein sequence ID" value="CAL5995323.1"/>
    <property type="molecule type" value="Genomic_DNA"/>
</dbReference>
<dbReference type="SUPFAM" id="SSF52058">
    <property type="entry name" value="L domain-like"/>
    <property type="match status" value="1"/>
</dbReference>
<dbReference type="Proteomes" id="UP001642409">
    <property type="component" value="Unassembled WGS sequence"/>
</dbReference>
<accession>A0AA86QSP4</accession>
<dbReference type="InterPro" id="IPR032675">
    <property type="entry name" value="LRR_dom_sf"/>
</dbReference>
<evidence type="ECO:0000313" key="5">
    <source>
        <dbReference type="Proteomes" id="UP001642409"/>
    </source>
</evidence>
<dbReference type="InterPro" id="IPR050836">
    <property type="entry name" value="SDS22/Internalin_LRR"/>
</dbReference>
<dbReference type="InterPro" id="IPR025875">
    <property type="entry name" value="Leu-rich_rpt_4"/>
</dbReference>
<gene>
    <name evidence="4" type="ORF">HINF_LOCUS13974</name>
    <name evidence="3" type="ORF">HINF_LOCUS48491</name>
</gene>
<keyword evidence="1" id="KW-0433">Leucine-rich repeat</keyword>
<evidence type="ECO:0000313" key="4">
    <source>
        <dbReference type="EMBL" id="CAL5995323.1"/>
    </source>
</evidence>
<comment type="caution">
    <text evidence="3">The sequence shown here is derived from an EMBL/GenBank/DDBJ whole genome shotgun (WGS) entry which is preliminary data.</text>
</comment>
<name>A0AA86QSP4_9EUKA</name>
<protein>
    <submittedName>
        <fullName evidence="3">Leucine-rich repeat domain-containing protein</fullName>
    </submittedName>
    <submittedName>
        <fullName evidence="4">Leucine-rich_repeat domain-containing protein</fullName>
    </submittedName>
</protein>
<dbReference type="Gene3D" id="3.80.10.10">
    <property type="entry name" value="Ribonuclease Inhibitor"/>
    <property type="match status" value="2"/>
</dbReference>
<reference evidence="4 5" key="2">
    <citation type="submission" date="2024-07" db="EMBL/GenBank/DDBJ databases">
        <authorList>
            <person name="Akdeniz Z."/>
        </authorList>
    </citation>
    <scope>NUCLEOTIDE SEQUENCE [LARGE SCALE GENOMIC DNA]</scope>
</reference>
<evidence type="ECO:0000256" key="2">
    <source>
        <dbReference type="ARBA" id="ARBA00022737"/>
    </source>
</evidence>
<sequence>MESAFKLKDDCSQDEYDQYMVDKFEPYLENNQLCITYGGDNEEENEFLRLIVEGYFDTQENDEIKSFAFINTFNIPELQLNLTNCKQVSFDRVPKQLIHLTIQSSQLKNIDGIQKIFGLEHLYLHRNELSDLNCLSSLQTLTTLALGNNKISDISFLESLTKLQSLFLSENQISDISVLEKLRNLNQLELNCNQISDISCFVKLTDHQFSTLNLSHNSIIDISALSKIGSDVLSLANNQIIDIKPLKLHCTTQLSLENNKISEIIHLQQFDNIQTLNLMGNCIKDFSPIQKLSHFQDYLIDEQVEL</sequence>